<dbReference type="SUPFAM" id="SSF52980">
    <property type="entry name" value="Restriction endonuclease-like"/>
    <property type="match status" value="1"/>
</dbReference>
<evidence type="ECO:0000313" key="2">
    <source>
        <dbReference type="EMBL" id="MCA6065444.1"/>
    </source>
</evidence>
<comment type="caution">
    <text evidence="2">The sequence shown here is derived from an EMBL/GenBank/DDBJ whole genome shotgun (WGS) entry which is preliminary data.</text>
</comment>
<proteinExistence type="predicted"/>
<dbReference type="NCBIfam" id="TIGR03033">
    <property type="entry name" value="phage_rel_nuc"/>
    <property type="match status" value="1"/>
</dbReference>
<dbReference type="PANTHER" id="PTHR46609:SF8">
    <property type="entry name" value="YQAJ VIRAL RECOMBINASE DOMAIN-CONTAINING PROTEIN"/>
    <property type="match status" value="1"/>
</dbReference>
<dbReference type="CDD" id="cd22343">
    <property type="entry name" value="PDDEXK_lambda_exonuclease-like"/>
    <property type="match status" value="1"/>
</dbReference>
<dbReference type="InterPro" id="IPR051703">
    <property type="entry name" value="NF-kappa-B_Signaling_Reg"/>
</dbReference>
<name>A0ABS7ZUN0_9GAMM</name>
<evidence type="ECO:0000259" key="1">
    <source>
        <dbReference type="Pfam" id="PF09588"/>
    </source>
</evidence>
<dbReference type="InterPro" id="IPR011604">
    <property type="entry name" value="PDDEXK-like_dom_sf"/>
</dbReference>
<gene>
    <name evidence="2" type="ORF">I9W95_17740</name>
</gene>
<dbReference type="InterPro" id="IPR019080">
    <property type="entry name" value="YqaJ_viral_recombinase"/>
</dbReference>
<dbReference type="EMBL" id="JAEDAH010000105">
    <property type="protein sequence ID" value="MCA6065444.1"/>
    <property type="molecule type" value="Genomic_DNA"/>
</dbReference>
<dbReference type="Pfam" id="PF09588">
    <property type="entry name" value="YqaJ"/>
    <property type="match status" value="1"/>
</dbReference>
<organism evidence="2 3">
    <name type="scientific">Thalassolituus marinus</name>
    <dbReference type="NCBI Taxonomy" id="671053"/>
    <lineage>
        <taxon>Bacteria</taxon>
        <taxon>Pseudomonadati</taxon>
        <taxon>Pseudomonadota</taxon>
        <taxon>Gammaproteobacteria</taxon>
        <taxon>Oceanospirillales</taxon>
        <taxon>Oceanospirillaceae</taxon>
        <taxon>Thalassolituus</taxon>
    </lineage>
</organism>
<dbReference type="InterPro" id="IPR017482">
    <property type="entry name" value="Lambda-type_endonuclease"/>
</dbReference>
<reference evidence="2 3" key="1">
    <citation type="submission" date="2020-12" db="EMBL/GenBank/DDBJ databases">
        <title>Novel Thalassolituus-related marine hydrocarbonoclastic bacteria mediated algae-derived hydrocarbons mineralization in twilight zone of the northern South China Sea.</title>
        <authorList>
            <person name="Dong C."/>
        </authorList>
    </citation>
    <scope>NUCLEOTIDE SEQUENCE [LARGE SCALE GENOMIC DNA]</scope>
    <source>
        <strain evidence="2 3">IMCC1826</strain>
    </source>
</reference>
<sequence>MIKDAQYIRCQQGSPEWLQLRKNYITATEVAMITNHRCWGTFERQKGRHSAFKSPAMIRGNQLEPLARKAIERHLGKKFFPAVIVSAQHRLLASLDGIDLRLRETIEIKCPEKGRSSKLWDMAMSNKIPHRYWTQIQQGLLLTGGRVCHYWVYDEISDDGVMIDVYPDARYQQSIIKSANLYWQRKAA</sequence>
<feature type="domain" description="YqaJ viral recombinase" evidence="1">
    <location>
        <begin position="16"/>
        <end position="144"/>
    </location>
</feature>
<dbReference type="RefSeq" id="WP_225677383.1">
    <property type="nucleotide sequence ID" value="NZ_JAEDAH010000105.1"/>
</dbReference>
<dbReference type="Gene3D" id="3.90.320.10">
    <property type="match status" value="1"/>
</dbReference>
<dbReference type="InterPro" id="IPR011335">
    <property type="entry name" value="Restrct_endonuc-II-like"/>
</dbReference>
<accession>A0ABS7ZUN0</accession>
<dbReference type="PANTHER" id="PTHR46609">
    <property type="entry name" value="EXONUCLEASE, PHAGE-TYPE/RECB, C-TERMINAL DOMAIN-CONTAINING PROTEIN"/>
    <property type="match status" value="1"/>
</dbReference>
<protein>
    <submittedName>
        <fullName evidence="2">YqaJ viral recombinase family protein</fullName>
    </submittedName>
</protein>
<evidence type="ECO:0000313" key="3">
    <source>
        <dbReference type="Proteomes" id="UP000714380"/>
    </source>
</evidence>
<keyword evidence="3" id="KW-1185">Reference proteome</keyword>
<dbReference type="Proteomes" id="UP000714380">
    <property type="component" value="Unassembled WGS sequence"/>
</dbReference>